<dbReference type="SUPFAM" id="SSF51735">
    <property type="entry name" value="NAD(P)-binding Rossmann-fold domains"/>
    <property type="match status" value="1"/>
</dbReference>
<protein>
    <submittedName>
        <fullName evidence="3">UDP-glucuronate 4-epimerase</fullName>
        <ecNumber evidence="3">5.1.3.6</ecNumber>
    </submittedName>
</protein>
<dbReference type="Pfam" id="PF01370">
    <property type="entry name" value="Epimerase"/>
    <property type="match status" value="1"/>
</dbReference>
<organism evidence="3 4">
    <name type="scientific">Paenibacillus shirakamiensis</name>
    <dbReference type="NCBI Taxonomy" id="1265935"/>
    <lineage>
        <taxon>Bacteria</taxon>
        <taxon>Bacillati</taxon>
        <taxon>Bacillota</taxon>
        <taxon>Bacilli</taxon>
        <taxon>Bacillales</taxon>
        <taxon>Paenibacillaceae</taxon>
        <taxon>Paenibacillus</taxon>
    </lineage>
</organism>
<sequence>MKNQHILVTGCAGFIGSQVALRLLSAGCTVVGVDNVNHYYDVQLKHDRLDQLLHYESFTFHQMDIEDRESIENLFSTEQFTSVIHLAAQAGVRYSKENPFQYINSNIVGFMSILEACRKHPISHLLYASSSSVYGANTNLPFSVNDNVDHPLSLYAATKKANELMAHSYSHLYNIPTTGLRFFTVYGPWGRPDMALFIFAKAIMEGRSIDIYNNGLMMRDFTYIDDIVEGIIRLLPLAPDNNPLWDSSISDPGNSMAPYKVYNIGNNNPVQLMDFITTLEHHLGKKAKKNYMPMQDGDVPETYAEINSLVDLIGYRPKTSIDIGIGKFVDWYVHYYANRVVASKSV</sequence>
<dbReference type="InterPro" id="IPR001509">
    <property type="entry name" value="Epimerase_deHydtase"/>
</dbReference>
<dbReference type="Gene3D" id="3.40.50.720">
    <property type="entry name" value="NAD(P)-binding Rossmann-like Domain"/>
    <property type="match status" value="1"/>
</dbReference>
<dbReference type="EMBL" id="JAGGLD010000001">
    <property type="protein sequence ID" value="MBP1999940.1"/>
    <property type="molecule type" value="Genomic_DNA"/>
</dbReference>
<keyword evidence="3" id="KW-0413">Isomerase</keyword>
<reference evidence="3 4" key="1">
    <citation type="submission" date="2021-03" db="EMBL/GenBank/DDBJ databases">
        <title>Genomic Encyclopedia of Type Strains, Phase IV (KMG-IV): sequencing the most valuable type-strain genomes for metagenomic binning, comparative biology and taxonomic classification.</title>
        <authorList>
            <person name="Goeker M."/>
        </authorList>
    </citation>
    <scope>NUCLEOTIDE SEQUENCE [LARGE SCALE GENOMIC DNA]</scope>
    <source>
        <strain evidence="3 4">DSM 26806</strain>
    </source>
</reference>
<keyword evidence="4" id="KW-1185">Reference proteome</keyword>
<evidence type="ECO:0000313" key="3">
    <source>
        <dbReference type="EMBL" id="MBP1999940.1"/>
    </source>
</evidence>
<proteinExistence type="predicted"/>
<evidence type="ECO:0000259" key="2">
    <source>
        <dbReference type="Pfam" id="PF01370"/>
    </source>
</evidence>
<dbReference type="GO" id="GO:0050378">
    <property type="term" value="F:UDP-glucuronate 4-epimerase activity"/>
    <property type="evidence" value="ECO:0007669"/>
    <property type="project" value="UniProtKB-EC"/>
</dbReference>
<evidence type="ECO:0000313" key="4">
    <source>
        <dbReference type="Proteomes" id="UP001519288"/>
    </source>
</evidence>
<dbReference type="EC" id="5.1.3.6" evidence="3"/>
<name>A0ABS4JDZ3_9BACL</name>
<dbReference type="InterPro" id="IPR036291">
    <property type="entry name" value="NAD(P)-bd_dom_sf"/>
</dbReference>
<accession>A0ABS4JDZ3</accession>
<keyword evidence="1" id="KW-0520">NAD</keyword>
<feature type="domain" description="NAD-dependent epimerase/dehydratase" evidence="2">
    <location>
        <begin position="6"/>
        <end position="236"/>
    </location>
</feature>
<gene>
    <name evidence="3" type="ORF">J2Z69_000959</name>
</gene>
<dbReference type="PANTHER" id="PTHR43574">
    <property type="entry name" value="EPIMERASE-RELATED"/>
    <property type="match status" value="1"/>
</dbReference>
<evidence type="ECO:0000256" key="1">
    <source>
        <dbReference type="ARBA" id="ARBA00023027"/>
    </source>
</evidence>
<dbReference type="RefSeq" id="WP_209859602.1">
    <property type="nucleotide sequence ID" value="NZ_JAGGLD010000001.1"/>
</dbReference>
<comment type="caution">
    <text evidence="3">The sequence shown here is derived from an EMBL/GenBank/DDBJ whole genome shotgun (WGS) entry which is preliminary data.</text>
</comment>
<dbReference type="Proteomes" id="UP001519288">
    <property type="component" value="Unassembled WGS sequence"/>
</dbReference>
<dbReference type="Gene3D" id="3.90.25.10">
    <property type="entry name" value="UDP-galactose 4-epimerase, domain 1"/>
    <property type="match status" value="1"/>
</dbReference>
<dbReference type="CDD" id="cd05253">
    <property type="entry name" value="UDP_GE_SDE_e"/>
    <property type="match status" value="1"/>
</dbReference>
<dbReference type="PRINTS" id="PR01713">
    <property type="entry name" value="NUCEPIMERASE"/>
</dbReference>